<dbReference type="PROSITE" id="PS50991">
    <property type="entry name" value="PYR_CT"/>
    <property type="match status" value="1"/>
</dbReference>
<dbReference type="Proteomes" id="UP000503144">
    <property type="component" value="Chromosome"/>
</dbReference>
<dbReference type="CDD" id="cd07938">
    <property type="entry name" value="DRE_TIM_HMGL"/>
    <property type="match status" value="1"/>
</dbReference>
<evidence type="ECO:0000313" key="7">
    <source>
        <dbReference type="Proteomes" id="UP000502421"/>
    </source>
</evidence>
<evidence type="ECO:0000313" key="5">
    <source>
        <dbReference type="EMBL" id="QJB32587.1"/>
    </source>
</evidence>
<dbReference type="InterPro" id="IPR043594">
    <property type="entry name" value="HMGL"/>
</dbReference>
<dbReference type="GO" id="GO:0004419">
    <property type="term" value="F:hydroxymethylglutaryl-CoA lyase activity"/>
    <property type="evidence" value="ECO:0007669"/>
    <property type="project" value="TreeGrafter"/>
</dbReference>
<dbReference type="PANTHER" id="PTHR42738">
    <property type="entry name" value="HYDROXYMETHYLGLUTARYL-COA LYASE"/>
    <property type="match status" value="1"/>
</dbReference>
<evidence type="ECO:0000256" key="2">
    <source>
        <dbReference type="ARBA" id="ARBA00022723"/>
    </source>
</evidence>
<dbReference type="InterPro" id="IPR000891">
    <property type="entry name" value="PYR_CT"/>
</dbReference>
<name>A0AAE6ZI62_9BACT</name>
<evidence type="ECO:0000313" key="8">
    <source>
        <dbReference type="Proteomes" id="UP000503144"/>
    </source>
</evidence>
<evidence type="ECO:0000256" key="1">
    <source>
        <dbReference type="ARBA" id="ARBA00009405"/>
    </source>
</evidence>
<dbReference type="GO" id="GO:0006552">
    <property type="term" value="P:L-leucine catabolic process"/>
    <property type="evidence" value="ECO:0007669"/>
    <property type="project" value="TreeGrafter"/>
</dbReference>
<sequence length="282" mass="31654">MKLIECPRDAMQGWHRMISTEEKVNYLQALLKVGFDTLDFGSFVSPKAIPQMADTREVLSRLDLSASRSKMLAIVANVRGAEEAVIHEEINYLGFPFSVSETFQLRNTNKTIAESLEQVQTMQELCLKNGKELVVYISMGFGNPYEDPYSPEIVLRWVDELAKMDINILSLADTVGVATPDVITSLFRHLIPAYPRVEFGAHFHSAPHSWEEKVQAAWEQGCRRFDSAIKGIGGCPMAKDELVGNLATENLIWFCQQRQAPLDLDMTALQAAQQLADVVFKD</sequence>
<keyword evidence="3 5" id="KW-0456">Lyase</keyword>
<dbReference type="InterPro" id="IPR013785">
    <property type="entry name" value="Aldolase_TIM"/>
</dbReference>
<dbReference type="Gene3D" id="3.20.20.70">
    <property type="entry name" value="Aldolase class I"/>
    <property type="match status" value="1"/>
</dbReference>
<comment type="similarity">
    <text evidence="1">Belongs to the HMG-CoA lyase family.</text>
</comment>
<gene>
    <name evidence="6" type="ORF">HF324_14665</name>
    <name evidence="5" type="ORF">HF329_15145</name>
</gene>
<dbReference type="Proteomes" id="UP000502421">
    <property type="component" value="Chromosome"/>
</dbReference>
<protein>
    <submittedName>
        <fullName evidence="5">Hydroxymethylglutaryl-CoA lyase</fullName>
    </submittedName>
</protein>
<dbReference type="RefSeq" id="WP_168804917.1">
    <property type="nucleotide sequence ID" value="NZ_CP051204.2"/>
</dbReference>
<accession>A0AAE6ZI62</accession>
<dbReference type="GO" id="GO:0046951">
    <property type="term" value="P:ketone body biosynthetic process"/>
    <property type="evidence" value="ECO:0007669"/>
    <property type="project" value="TreeGrafter"/>
</dbReference>
<dbReference type="Pfam" id="PF00682">
    <property type="entry name" value="HMGL-like"/>
    <property type="match status" value="1"/>
</dbReference>
<keyword evidence="2" id="KW-0479">Metal-binding</keyword>
<feature type="domain" description="Pyruvate carboxyltransferase" evidence="4">
    <location>
        <begin position="1"/>
        <end position="270"/>
    </location>
</feature>
<evidence type="ECO:0000313" key="6">
    <source>
        <dbReference type="EMBL" id="QJB39037.1"/>
    </source>
</evidence>
<dbReference type="GO" id="GO:0046872">
    <property type="term" value="F:metal ion binding"/>
    <property type="evidence" value="ECO:0007669"/>
    <property type="project" value="UniProtKB-KW"/>
</dbReference>
<dbReference type="SUPFAM" id="SSF51569">
    <property type="entry name" value="Aldolase"/>
    <property type="match status" value="1"/>
</dbReference>
<dbReference type="PANTHER" id="PTHR42738:SF7">
    <property type="entry name" value="HYDROXYMETHYLGLUTARYL-COA LYASE"/>
    <property type="match status" value="1"/>
</dbReference>
<dbReference type="AlphaFoldDB" id="A0AAE6ZI62"/>
<reference evidence="7" key="1">
    <citation type="submission" date="2020-04" db="EMBL/GenBank/DDBJ databases">
        <authorList>
            <person name="Kittiwongwattana C."/>
        </authorList>
    </citation>
    <scope>NUCLEOTIDE SEQUENCE [LARGE SCALE GENOMIC DNA]</scope>
    <source>
        <strain evidence="6 8">1303</strain>
        <strain evidence="7">1310</strain>
    </source>
</reference>
<dbReference type="EMBL" id="CP051204">
    <property type="protein sequence ID" value="QJB39037.1"/>
    <property type="molecule type" value="Genomic_DNA"/>
</dbReference>
<organism evidence="5 7">
    <name type="scientific">Chitinophaga oryzae</name>
    <dbReference type="NCBI Taxonomy" id="2725414"/>
    <lineage>
        <taxon>Bacteria</taxon>
        <taxon>Pseudomonadati</taxon>
        <taxon>Bacteroidota</taxon>
        <taxon>Chitinophagia</taxon>
        <taxon>Chitinophagales</taxon>
        <taxon>Chitinophagaceae</taxon>
        <taxon>Chitinophaga</taxon>
    </lineage>
</organism>
<keyword evidence="8" id="KW-1185">Reference proteome</keyword>
<evidence type="ECO:0000259" key="4">
    <source>
        <dbReference type="PROSITE" id="PS50991"/>
    </source>
</evidence>
<reference evidence="5" key="2">
    <citation type="submission" date="2020-09" db="EMBL/GenBank/DDBJ databases">
        <authorList>
            <person name="Kittiwongwattana C."/>
        </authorList>
    </citation>
    <scope>NUCLEOTIDE SEQUENCE</scope>
    <source>
        <strain evidence="8">1303</strain>
        <strain evidence="5">1310</strain>
    </source>
</reference>
<dbReference type="EMBL" id="CP051205">
    <property type="protein sequence ID" value="QJB32587.1"/>
    <property type="molecule type" value="Genomic_DNA"/>
</dbReference>
<dbReference type="KEGG" id="coy:HF329_15145"/>
<evidence type="ECO:0000256" key="3">
    <source>
        <dbReference type="ARBA" id="ARBA00023239"/>
    </source>
</evidence>
<proteinExistence type="inferred from homology"/>